<dbReference type="Pfam" id="PF00628">
    <property type="entry name" value="PHD"/>
    <property type="match status" value="1"/>
</dbReference>
<dbReference type="GO" id="GO:0008270">
    <property type="term" value="F:zinc ion binding"/>
    <property type="evidence" value="ECO:0007669"/>
    <property type="project" value="UniProtKB-KW"/>
</dbReference>
<dbReference type="SUPFAM" id="SSF57903">
    <property type="entry name" value="FYVE/PHD zinc finger"/>
    <property type="match status" value="1"/>
</dbReference>
<proteinExistence type="predicted"/>
<sequence>MMTRRSKRITSISKTETLPLTPAPTPAPPTRELSSRRKKLPRYLEEDYVPDSLSERPAKSRKVMPPVEVVEEPTVSKDEHIRPKVDTKVEEEPKATAQDAPRSALQITALPADCCRICLSCEMKERSSARVFCAARPCEYKVHLQCLKDSYAFDFLDKFIPYFKCPSHRICVVCGRKKSLEEEVCVTCETCNRMFHLKCHSPPVAASLNGWKCSGCDPVEIEAANKAKEEEKARKERRAEKKRLRLLKAAEKSRAKEDRQAARMAASARNVLTMAEKGAAKMDQEADKDMKKLRREQRRLAKMSVELDWKEHWGSETEDSVLSDRATSWEEEVEMNPVFVRHLEAKRMALQEESELRHDLCLWTVDQCASYFVDSFPDLADLIRTHELYGSSLMLISSQQFRTLFGLPLGKCLIFYDAICKWRKAKF</sequence>
<comment type="caution">
    <text evidence="8">The sequence shown here is derived from an EMBL/GenBank/DDBJ whole genome shotgun (WGS) entry which is preliminary data.</text>
</comment>
<protein>
    <recommendedName>
        <fullName evidence="7">PHD-type domain-containing protein</fullName>
    </recommendedName>
</protein>
<keyword evidence="3" id="KW-0862">Zinc</keyword>
<feature type="region of interest" description="Disordered" evidence="6">
    <location>
        <begin position="1"/>
        <end position="80"/>
    </location>
</feature>
<evidence type="ECO:0000313" key="8">
    <source>
        <dbReference type="EMBL" id="GAV09428.1"/>
    </source>
</evidence>
<dbReference type="InterPro" id="IPR011011">
    <property type="entry name" value="Znf_FYVE_PHD"/>
</dbReference>
<dbReference type="OrthoDB" id="10658433at2759"/>
<keyword evidence="5" id="KW-0175">Coiled coil</keyword>
<dbReference type="AlphaFoldDB" id="A0A1D1WAC2"/>
<evidence type="ECO:0000256" key="1">
    <source>
        <dbReference type="ARBA" id="ARBA00022723"/>
    </source>
</evidence>
<dbReference type="SMART" id="SM00249">
    <property type="entry name" value="PHD"/>
    <property type="match status" value="2"/>
</dbReference>
<evidence type="ECO:0000256" key="3">
    <source>
        <dbReference type="ARBA" id="ARBA00022833"/>
    </source>
</evidence>
<keyword evidence="9" id="KW-1185">Reference proteome</keyword>
<dbReference type="EMBL" id="BDGG01000022">
    <property type="protein sequence ID" value="GAV09428.1"/>
    <property type="molecule type" value="Genomic_DNA"/>
</dbReference>
<gene>
    <name evidence="8" type="primary">RvY_18974-1</name>
    <name evidence="8" type="synonym">RvY_18974.1</name>
    <name evidence="8" type="ORF">RvY_18974</name>
</gene>
<dbReference type="InterPro" id="IPR019786">
    <property type="entry name" value="Zinc_finger_PHD-type_CS"/>
</dbReference>
<organism evidence="8 9">
    <name type="scientific">Ramazzottius varieornatus</name>
    <name type="common">Water bear</name>
    <name type="synonym">Tardigrade</name>
    <dbReference type="NCBI Taxonomy" id="947166"/>
    <lineage>
        <taxon>Eukaryota</taxon>
        <taxon>Metazoa</taxon>
        <taxon>Ecdysozoa</taxon>
        <taxon>Tardigrada</taxon>
        <taxon>Eutardigrada</taxon>
        <taxon>Parachela</taxon>
        <taxon>Hypsibioidea</taxon>
        <taxon>Ramazzottiidae</taxon>
        <taxon>Ramazzottius</taxon>
    </lineage>
</organism>
<dbReference type="InterPro" id="IPR013761">
    <property type="entry name" value="SAM/pointed_sf"/>
</dbReference>
<accession>A0A1D1WAC2</accession>
<dbReference type="PROSITE" id="PS50016">
    <property type="entry name" value="ZF_PHD_2"/>
    <property type="match status" value="1"/>
</dbReference>
<dbReference type="Proteomes" id="UP000186922">
    <property type="component" value="Unassembled WGS sequence"/>
</dbReference>
<evidence type="ECO:0000256" key="5">
    <source>
        <dbReference type="SAM" id="Coils"/>
    </source>
</evidence>
<evidence type="ECO:0000256" key="2">
    <source>
        <dbReference type="ARBA" id="ARBA00022771"/>
    </source>
</evidence>
<keyword evidence="2 4" id="KW-0863">Zinc-finger</keyword>
<dbReference type="InterPro" id="IPR001965">
    <property type="entry name" value="Znf_PHD"/>
</dbReference>
<name>A0A1D1WAC2_RAMVA</name>
<reference evidence="8 9" key="1">
    <citation type="journal article" date="2016" name="Nat. Commun.">
        <title>Extremotolerant tardigrade genome and improved radiotolerance of human cultured cells by tardigrade-unique protein.</title>
        <authorList>
            <person name="Hashimoto T."/>
            <person name="Horikawa D.D."/>
            <person name="Saito Y."/>
            <person name="Kuwahara H."/>
            <person name="Kozuka-Hata H."/>
            <person name="Shin-I T."/>
            <person name="Minakuchi Y."/>
            <person name="Ohishi K."/>
            <person name="Motoyama A."/>
            <person name="Aizu T."/>
            <person name="Enomoto A."/>
            <person name="Kondo K."/>
            <person name="Tanaka S."/>
            <person name="Hara Y."/>
            <person name="Koshikawa S."/>
            <person name="Sagara H."/>
            <person name="Miura T."/>
            <person name="Yokobori S."/>
            <person name="Miyagawa K."/>
            <person name="Suzuki Y."/>
            <person name="Kubo T."/>
            <person name="Oyama M."/>
            <person name="Kohara Y."/>
            <person name="Fujiyama A."/>
            <person name="Arakawa K."/>
            <person name="Katayama T."/>
            <person name="Toyoda A."/>
            <person name="Kunieda T."/>
        </authorList>
    </citation>
    <scope>NUCLEOTIDE SEQUENCE [LARGE SCALE GENOMIC DNA]</scope>
    <source>
        <strain evidence="8 9">YOKOZUNA-1</strain>
    </source>
</reference>
<evidence type="ECO:0000256" key="6">
    <source>
        <dbReference type="SAM" id="MobiDB-lite"/>
    </source>
</evidence>
<dbReference type="STRING" id="947166.A0A1D1WAC2"/>
<dbReference type="PROSITE" id="PS01359">
    <property type="entry name" value="ZF_PHD_1"/>
    <property type="match status" value="1"/>
</dbReference>
<dbReference type="Gene3D" id="3.30.40.10">
    <property type="entry name" value="Zinc/RING finger domain, C3HC4 (zinc finger)"/>
    <property type="match status" value="1"/>
</dbReference>
<keyword evidence="1" id="KW-0479">Metal-binding</keyword>
<evidence type="ECO:0000259" key="7">
    <source>
        <dbReference type="PROSITE" id="PS50016"/>
    </source>
</evidence>
<feature type="coiled-coil region" evidence="5">
    <location>
        <begin position="221"/>
        <end position="250"/>
    </location>
</feature>
<evidence type="ECO:0000256" key="4">
    <source>
        <dbReference type="PROSITE-ProRule" id="PRU00146"/>
    </source>
</evidence>
<dbReference type="Gene3D" id="1.10.150.50">
    <property type="entry name" value="Transcription Factor, Ets-1"/>
    <property type="match status" value="1"/>
</dbReference>
<dbReference type="SUPFAM" id="SSF47769">
    <property type="entry name" value="SAM/Pointed domain"/>
    <property type="match status" value="1"/>
</dbReference>
<dbReference type="InterPro" id="IPR013083">
    <property type="entry name" value="Znf_RING/FYVE/PHD"/>
</dbReference>
<evidence type="ECO:0000313" key="9">
    <source>
        <dbReference type="Proteomes" id="UP000186922"/>
    </source>
</evidence>
<dbReference type="InterPro" id="IPR019787">
    <property type="entry name" value="Znf_PHD-finger"/>
</dbReference>
<feature type="domain" description="PHD-type" evidence="7">
    <location>
        <begin position="168"/>
        <end position="219"/>
    </location>
</feature>